<evidence type="ECO:0000256" key="1">
    <source>
        <dbReference type="SAM" id="SignalP"/>
    </source>
</evidence>
<comment type="caution">
    <text evidence="2">The sequence shown here is derived from an EMBL/GenBank/DDBJ whole genome shotgun (WGS) entry which is preliminary data.</text>
</comment>
<feature type="chain" id="PRO_5045247346" evidence="1">
    <location>
        <begin position="22"/>
        <end position="104"/>
    </location>
</feature>
<reference evidence="2 3" key="1">
    <citation type="submission" date="2020-12" db="EMBL/GenBank/DDBJ databases">
        <authorList>
            <person name="Lu T."/>
            <person name="Wang Q."/>
            <person name="Han X."/>
        </authorList>
    </citation>
    <scope>NUCLEOTIDE SEQUENCE [LARGE SCALE GENOMIC DNA]</scope>
    <source>
        <strain evidence="2 3">WQ 585</strain>
    </source>
</reference>
<dbReference type="EMBL" id="JAENGP010000015">
    <property type="protein sequence ID" value="MBK1782087.1"/>
    <property type="molecule type" value="Genomic_DNA"/>
</dbReference>
<dbReference type="Proteomes" id="UP000635316">
    <property type="component" value="Unassembled WGS sequence"/>
</dbReference>
<protein>
    <submittedName>
        <fullName evidence="2">Uncharacterized protein</fullName>
    </submittedName>
</protein>
<keyword evidence="3" id="KW-1185">Reference proteome</keyword>
<evidence type="ECO:0000313" key="2">
    <source>
        <dbReference type="EMBL" id="MBK1782087.1"/>
    </source>
</evidence>
<feature type="signal peptide" evidence="1">
    <location>
        <begin position="1"/>
        <end position="21"/>
    </location>
</feature>
<gene>
    <name evidence="2" type="ORF">JHL22_12775</name>
</gene>
<dbReference type="RefSeq" id="WP_200238167.1">
    <property type="nucleotide sequence ID" value="NZ_JAENGP010000015.1"/>
</dbReference>
<name>A0ABS1EGE8_9BURK</name>
<organism evidence="2 3">
    <name type="scientific">Advenella mandrilli</name>
    <dbReference type="NCBI Taxonomy" id="2800330"/>
    <lineage>
        <taxon>Bacteria</taxon>
        <taxon>Pseudomonadati</taxon>
        <taxon>Pseudomonadota</taxon>
        <taxon>Betaproteobacteria</taxon>
        <taxon>Burkholderiales</taxon>
        <taxon>Alcaligenaceae</taxon>
    </lineage>
</organism>
<evidence type="ECO:0000313" key="3">
    <source>
        <dbReference type="Proteomes" id="UP000635316"/>
    </source>
</evidence>
<sequence length="104" mass="11486">MKAPTLALAGVCLCFSSSAYAWYSPPWNSWNSKGVDAHISVPINKPDRNTGNTGQDRFKQQIGRINTGVSIYPKAYKKVSGYTQIRLGDLFSNFGSQAVINLNW</sequence>
<accession>A0ABS1EGE8</accession>
<keyword evidence="1" id="KW-0732">Signal</keyword>
<proteinExistence type="predicted"/>